<reference evidence="1 2" key="1">
    <citation type="journal article" date="2023" name="Plants (Basel)">
        <title>Bridging the Gap: Combining Genomics and Transcriptomics Approaches to Understand Stylosanthes scabra, an Orphan Legume from the Brazilian Caatinga.</title>
        <authorList>
            <person name="Ferreira-Neto J.R.C."/>
            <person name="da Silva M.D."/>
            <person name="Binneck E."/>
            <person name="de Melo N.F."/>
            <person name="da Silva R.H."/>
            <person name="de Melo A.L.T.M."/>
            <person name="Pandolfi V."/>
            <person name="Bustamante F.O."/>
            <person name="Brasileiro-Vidal A.C."/>
            <person name="Benko-Iseppon A.M."/>
        </authorList>
    </citation>
    <scope>NUCLEOTIDE SEQUENCE [LARGE SCALE GENOMIC DNA]</scope>
    <source>
        <tissue evidence="1">Leaves</tissue>
    </source>
</reference>
<sequence length="113" mass="13388">MRRKQVASKVKWVRRSTKDFNLESDDAENVKLRKPGDPWRRGKRLGRQWRMSMDEKCAATALRKIRKRRLQKDRKKMTREDEFLSGFRSNSVLLLSFSSSGYNVGVATFHLLR</sequence>
<evidence type="ECO:0000313" key="2">
    <source>
        <dbReference type="Proteomes" id="UP001341840"/>
    </source>
</evidence>
<organism evidence="1 2">
    <name type="scientific">Stylosanthes scabra</name>
    <dbReference type="NCBI Taxonomy" id="79078"/>
    <lineage>
        <taxon>Eukaryota</taxon>
        <taxon>Viridiplantae</taxon>
        <taxon>Streptophyta</taxon>
        <taxon>Embryophyta</taxon>
        <taxon>Tracheophyta</taxon>
        <taxon>Spermatophyta</taxon>
        <taxon>Magnoliopsida</taxon>
        <taxon>eudicotyledons</taxon>
        <taxon>Gunneridae</taxon>
        <taxon>Pentapetalae</taxon>
        <taxon>rosids</taxon>
        <taxon>fabids</taxon>
        <taxon>Fabales</taxon>
        <taxon>Fabaceae</taxon>
        <taxon>Papilionoideae</taxon>
        <taxon>50 kb inversion clade</taxon>
        <taxon>dalbergioids sensu lato</taxon>
        <taxon>Dalbergieae</taxon>
        <taxon>Pterocarpus clade</taxon>
        <taxon>Stylosanthes</taxon>
    </lineage>
</organism>
<gene>
    <name evidence="1" type="ORF">PIB30_040385</name>
</gene>
<dbReference type="Proteomes" id="UP001341840">
    <property type="component" value="Unassembled WGS sequence"/>
</dbReference>
<dbReference type="EMBL" id="JASCZI010272078">
    <property type="protein sequence ID" value="MED6219929.1"/>
    <property type="molecule type" value="Genomic_DNA"/>
</dbReference>
<proteinExistence type="predicted"/>
<comment type="caution">
    <text evidence="1">The sequence shown here is derived from an EMBL/GenBank/DDBJ whole genome shotgun (WGS) entry which is preliminary data.</text>
</comment>
<name>A0ABU6ZD97_9FABA</name>
<evidence type="ECO:0000313" key="1">
    <source>
        <dbReference type="EMBL" id="MED6219929.1"/>
    </source>
</evidence>
<accession>A0ABU6ZD97</accession>
<keyword evidence="2" id="KW-1185">Reference proteome</keyword>
<protein>
    <submittedName>
        <fullName evidence="1">Uncharacterized protein</fullName>
    </submittedName>
</protein>